<accession>A0A9D1I3Z2</accession>
<dbReference type="Proteomes" id="UP000824091">
    <property type="component" value="Unassembled WGS sequence"/>
</dbReference>
<proteinExistence type="predicted"/>
<protein>
    <submittedName>
        <fullName evidence="1">Uncharacterized protein</fullName>
    </submittedName>
</protein>
<dbReference type="EMBL" id="DVMO01000062">
    <property type="protein sequence ID" value="HIU27569.1"/>
    <property type="molecule type" value="Genomic_DNA"/>
</dbReference>
<dbReference type="AlphaFoldDB" id="A0A9D1I3Z2"/>
<evidence type="ECO:0000313" key="1">
    <source>
        <dbReference type="EMBL" id="HIU27569.1"/>
    </source>
</evidence>
<reference evidence="1" key="1">
    <citation type="submission" date="2020-10" db="EMBL/GenBank/DDBJ databases">
        <authorList>
            <person name="Gilroy R."/>
        </authorList>
    </citation>
    <scope>NUCLEOTIDE SEQUENCE</scope>
    <source>
        <strain evidence="1">11300</strain>
    </source>
</reference>
<evidence type="ECO:0000313" key="2">
    <source>
        <dbReference type="Proteomes" id="UP000824091"/>
    </source>
</evidence>
<organism evidence="1 2">
    <name type="scientific">Candidatus Fimisoma avicola</name>
    <dbReference type="NCBI Taxonomy" id="2840826"/>
    <lineage>
        <taxon>Bacteria</taxon>
        <taxon>Bacillati</taxon>
        <taxon>Bacillota</taxon>
        <taxon>Clostridia</taxon>
        <taxon>Eubacteriales</taxon>
        <taxon>Candidatus Fimisoma</taxon>
    </lineage>
</organism>
<comment type="caution">
    <text evidence="1">The sequence shown here is derived from an EMBL/GenBank/DDBJ whole genome shotgun (WGS) entry which is preliminary data.</text>
</comment>
<sequence>MLQYIIYNMKTTTTKRQWQAIYRLLDRVSPVPYDCGKLCGSACCTVSGDHPDEEMGIYLYPGEEQIHDPADHWLSWTAEPAEDYEFPDSWNGDVYFVRCQDPPHCPRHKRPLQCRTYPLAPRLTDEGVLILIKNDENLPYTCPLIVKDMELSDDFIRATYTVWSHLIRDPLIYDLVAMDSEARNQDEED</sequence>
<gene>
    <name evidence="1" type="ORF">IAD16_04255</name>
</gene>
<reference evidence="1" key="2">
    <citation type="journal article" date="2021" name="PeerJ">
        <title>Extensive microbial diversity within the chicken gut microbiome revealed by metagenomics and culture.</title>
        <authorList>
            <person name="Gilroy R."/>
            <person name="Ravi A."/>
            <person name="Getino M."/>
            <person name="Pursley I."/>
            <person name="Horton D.L."/>
            <person name="Alikhan N.F."/>
            <person name="Baker D."/>
            <person name="Gharbi K."/>
            <person name="Hall N."/>
            <person name="Watson M."/>
            <person name="Adriaenssens E.M."/>
            <person name="Foster-Nyarko E."/>
            <person name="Jarju S."/>
            <person name="Secka A."/>
            <person name="Antonio M."/>
            <person name="Oren A."/>
            <person name="Chaudhuri R.R."/>
            <person name="La Ragione R."/>
            <person name="Hildebrand F."/>
            <person name="Pallen M.J."/>
        </authorList>
    </citation>
    <scope>NUCLEOTIDE SEQUENCE</scope>
    <source>
        <strain evidence="1">11300</strain>
    </source>
</reference>
<name>A0A9D1I3Z2_9FIRM</name>